<dbReference type="Pfam" id="PF00912">
    <property type="entry name" value="Transgly"/>
    <property type="match status" value="1"/>
</dbReference>
<dbReference type="GO" id="GO:0016020">
    <property type="term" value="C:membrane"/>
    <property type="evidence" value="ECO:0007669"/>
    <property type="project" value="UniProtKB-SubCell"/>
</dbReference>
<keyword evidence="14 21" id="KW-0472">Membrane</keyword>
<keyword evidence="9 21" id="KW-0812">Transmembrane</keyword>
<gene>
    <name evidence="24" type="primary">mrcA_3</name>
    <name evidence="24" type="ORF">PIN31115_03719</name>
</gene>
<dbReference type="Pfam" id="PF00905">
    <property type="entry name" value="Transpeptidase"/>
    <property type="match status" value="1"/>
</dbReference>
<dbReference type="InterPro" id="IPR012338">
    <property type="entry name" value="Beta-lactam/transpept-like"/>
</dbReference>
<evidence type="ECO:0000256" key="14">
    <source>
        <dbReference type="ARBA" id="ARBA00023136"/>
    </source>
</evidence>
<evidence type="ECO:0000256" key="20">
    <source>
        <dbReference type="SAM" id="MobiDB-lite"/>
    </source>
</evidence>
<dbReference type="InterPro" id="IPR001460">
    <property type="entry name" value="PCN-bd_Tpept"/>
</dbReference>
<evidence type="ECO:0000256" key="5">
    <source>
        <dbReference type="ARBA" id="ARBA00022645"/>
    </source>
</evidence>
<proteinExistence type="inferred from homology"/>
<dbReference type="GO" id="GO:0071555">
    <property type="term" value="P:cell wall organization"/>
    <property type="evidence" value="ECO:0007669"/>
    <property type="project" value="UniProtKB-KW"/>
</dbReference>
<keyword evidence="7" id="KW-0328">Glycosyltransferase</keyword>
<evidence type="ECO:0000256" key="1">
    <source>
        <dbReference type="ARBA" id="ARBA00004370"/>
    </source>
</evidence>
<dbReference type="SUPFAM" id="SSF53955">
    <property type="entry name" value="Lysozyme-like"/>
    <property type="match status" value="1"/>
</dbReference>
<keyword evidence="12" id="KW-0573">Peptidoglycan synthesis</keyword>
<evidence type="ECO:0000256" key="16">
    <source>
        <dbReference type="ARBA" id="ARBA00023316"/>
    </source>
</evidence>
<dbReference type="InterPro" id="IPR001264">
    <property type="entry name" value="Glyco_trans_51"/>
</dbReference>
<dbReference type="NCBIfam" id="TIGR02074">
    <property type="entry name" value="PBP_1a_fam"/>
    <property type="match status" value="1"/>
</dbReference>
<dbReference type="SUPFAM" id="SSF56601">
    <property type="entry name" value="beta-lactamase/transpeptidase-like"/>
    <property type="match status" value="1"/>
</dbReference>
<feature type="region of interest" description="Disordered" evidence="20">
    <location>
        <begin position="761"/>
        <end position="807"/>
    </location>
</feature>
<evidence type="ECO:0000256" key="10">
    <source>
        <dbReference type="ARBA" id="ARBA00022801"/>
    </source>
</evidence>
<dbReference type="InterPro" id="IPR036950">
    <property type="entry name" value="PBP_transglycosylase"/>
</dbReference>
<dbReference type="EMBL" id="CABPSI010000004">
    <property type="protein sequence ID" value="VVE32718.1"/>
    <property type="molecule type" value="Genomic_DNA"/>
</dbReference>
<sequence>MNERNFDAHAQGPEHGGPTPPPARKPRRWLKWLSFVMVAGITAFGALAAYVIVVVYPELPPVAVLGEYRPAQPLRIYSADNQLLAEYGIEKRIPLTYDQIPAHLRDALLATEDADFFAHGGVDFPGLIRASLANAMHGGKAQGGSTITMQLARNFFLTRKKTYARKLYEILLAIKIERTLSKPQILTLYMNQIYLGERAYGFGAAARVYYGKPVEALTLDECAMLAGLPKAPAAFNPIVDPARARTRQLYVLGRMLQAGVISREDFAAASAAPPFSPRVATGRDIPADAVTETVRQMIVKDYGDEAYELGLRVWTTVDTQRQRAAADAVLRGVEAYQARQPYPGAETRVPEDLRSQLDLRAGLTPALAAYLKQRPDYPGLSVGVVAHVDGAAKGANAGRATVLLEDGQHATVAQASAKQRVHLGDVVRVRTLANGTSQLSATPTVQAALISISPEDGAILAMIGDNGMSGQHLNHATQAWRQPGSAFKPFLYAAAIAKGYGPSTQVFDLPLEIRPAPGAPIWRPKAGGAPLGELSLQTALAKSRNLVAIRLVQAIGPAYARDFAVQTFGFDKNKIPANLPMALGAGAVTPLQMAVGYAVFANGGERVAPYLVSRIVDSRGAELFHVRPERVRVMSPATSYLTSQMLREVAQHGTASATRVLGRSDIGGKTGTTNDYRDGWFAGFQPSAATVVWMGHDTPRSLGRSEWASRTALPVWIDYMKQALDGVPQATIAVPDDITVADDVAYDKAFRPGNGFVEKLSPDGVAVSQPAGGDEDESDDAGAATAAAGSTNGHKHGAPSDATAAKSERDRILQYFINE</sequence>
<dbReference type="InterPro" id="IPR023346">
    <property type="entry name" value="Lysozyme-like_dom_sf"/>
</dbReference>
<keyword evidence="13 21" id="KW-1133">Transmembrane helix</keyword>
<feature type="region of interest" description="Disordered" evidence="20">
    <location>
        <begin position="1"/>
        <end position="23"/>
    </location>
</feature>
<dbReference type="GO" id="GO:0008360">
    <property type="term" value="P:regulation of cell shape"/>
    <property type="evidence" value="ECO:0007669"/>
    <property type="project" value="UniProtKB-KW"/>
</dbReference>
<evidence type="ECO:0000256" key="2">
    <source>
        <dbReference type="ARBA" id="ARBA00004752"/>
    </source>
</evidence>
<evidence type="ECO:0000256" key="6">
    <source>
        <dbReference type="ARBA" id="ARBA00022670"/>
    </source>
</evidence>
<feature type="domain" description="Penicillin-binding protein transpeptidase" evidence="22">
    <location>
        <begin position="452"/>
        <end position="694"/>
    </location>
</feature>
<keyword evidence="16" id="KW-0961">Cell wall biogenesis/degradation</keyword>
<accession>A0A5E4X8Z3</accession>
<comment type="similarity">
    <text evidence="3">In the C-terminal section; belongs to the transpeptidase family.</text>
</comment>
<dbReference type="AlphaFoldDB" id="A0A5E4X8Z3"/>
<evidence type="ECO:0000256" key="15">
    <source>
        <dbReference type="ARBA" id="ARBA00023268"/>
    </source>
</evidence>
<evidence type="ECO:0000256" key="7">
    <source>
        <dbReference type="ARBA" id="ARBA00022676"/>
    </source>
</evidence>
<comment type="similarity">
    <text evidence="4">In the N-terminal section; belongs to the glycosyltransferase 51 family.</text>
</comment>
<feature type="transmembrane region" description="Helical" evidence="21">
    <location>
        <begin position="32"/>
        <end position="56"/>
    </location>
</feature>
<keyword evidence="8" id="KW-0808">Transferase</keyword>
<dbReference type="PANTHER" id="PTHR32282">
    <property type="entry name" value="BINDING PROTEIN TRANSPEPTIDASE, PUTATIVE-RELATED"/>
    <property type="match status" value="1"/>
</dbReference>
<evidence type="ECO:0000256" key="13">
    <source>
        <dbReference type="ARBA" id="ARBA00022989"/>
    </source>
</evidence>
<comment type="catalytic activity">
    <reaction evidence="18">
        <text>[GlcNAc-(1-&gt;4)-Mur2Ac(oyl-L-Ala-gamma-D-Glu-L-Lys-D-Ala-D-Ala)](n)-di-trans,octa-cis-undecaprenyl diphosphate + beta-D-GlcNAc-(1-&gt;4)-Mur2Ac(oyl-L-Ala-gamma-D-Glu-L-Lys-D-Ala-D-Ala)-di-trans,octa-cis-undecaprenyl diphosphate = [GlcNAc-(1-&gt;4)-Mur2Ac(oyl-L-Ala-gamma-D-Glu-L-Lys-D-Ala-D-Ala)](n+1)-di-trans,octa-cis-undecaprenyl diphosphate + di-trans,octa-cis-undecaprenyl diphosphate + H(+)</text>
        <dbReference type="Rhea" id="RHEA:23708"/>
        <dbReference type="Rhea" id="RHEA-COMP:9602"/>
        <dbReference type="Rhea" id="RHEA-COMP:9603"/>
        <dbReference type="ChEBI" id="CHEBI:15378"/>
        <dbReference type="ChEBI" id="CHEBI:58405"/>
        <dbReference type="ChEBI" id="CHEBI:60033"/>
        <dbReference type="ChEBI" id="CHEBI:78435"/>
        <dbReference type="EC" id="2.4.99.28"/>
    </reaction>
</comment>
<dbReference type="PANTHER" id="PTHR32282:SF27">
    <property type="entry name" value="PENICILLIN-BINDING PROTEIN 1A"/>
    <property type="match status" value="1"/>
</dbReference>
<dbReference type="Proteomes" id="UP000333828">
    <property type="component" value="Unassembled WGS sequence"/>
</dbReference>
<keyword evidence="11" id="KW-0133">Cell shape</keyword>
<evidence type="ECO:0000256" key="3">
    <source>
        <dbReference type="ARBA" id="ARBA00007090"/>
    </source>
</evidence>
<evidence type="ECO:0000256" key="4">
    <source>
        <dbReference type="ARBA" id="ARBA00007739"/>
    </source>
</evidence>
<dbReference type="GO" id="GO:0004180">
    <property type="term" value="F:carboxypeptidase activity"/>
    <property type="evidence" value="ECO:0007669"/>
    <property type="project" value="UniProtKB-KW"/>
</dbReference>
<evidence type="ECO:0000256" key="17">
    <source>
        <dbReference type="ARBA" id="ARBA00044770"/>
    </source>
</evidence>
<dbReference type="GO" id="GO:0008658">
    <property type="term" value="F:penicillin binding"/>
    <property type="evidence" value="ECO:0007669"/>
    <property type="project" value="InterPro"/>
</dbReference>
<comment type="pathway">
    <text evidence="2">Cell wall biogenesis; peptidoglycan biosynthesis.</text>
</comment>
<dbReference type="Gene3D" id="1.10.3810.10">
    <property type="entry name" value="Biosynthetic peptidoglycan transglycosylase-like"/>
    <property type="match status" value="1"/>
</dbReference>
<keyword evidence="10" id="KW-0378">Hydrolase</keyword>
<evidence type="ECO:0000256" key="12">
    <source>
        <dbReference type="ARBA" id="ARBA00022984"/>
    </source>
</evidence>
<evidence type="ECO:0000256" key="8">
    <source>
        <dbReference type="ARBA" id="ARBA00022679"/>
    </source>
</evidence>
<dbReference type="Gene3D" id="3.40.710.10">
    <property type="entry name" value="DD-peptidase/beta-lactamase superfamily"/>
    <property type="match status" value="2"/>
</dbReference>
<dbReference type="InterPro" id="IPR050396">
    <property type="entry name" value="Glycosyltr_51/Transpeptidase"/>
</dbReference>
<evidence type="ECO:0000313" key="25">
    <source>
        <dbReference type="Proteomes" id="UP000333828"/>
    </source>
</evidence>
<keyword evidence="5" id="KW-0121">Carboxypeptidase</keyword>
<feature type="domain" description="Glycosyl transferase family 51" evidence="23">
    <location>
        <begin position="82"/>
        <end position="255"/>
    </location>
</feature>
<name>A0A5E4X8Z3_9BURK</name>
<dbReference type="UniPathway" id="UPA00219"/>
<evidence type="ECO:0000259" key="22">
    <source>
        <dbReference type="Pfam" id="PF00905"/>
    </source>
</evidence>
<dbReference type="GO" id="GO:0009252">
    <property type="term" value="P:peptidoglycan biosynthetic process"/>
    <property type="evidence" value="ECO:0007669"/>
    <property type="project" value="UniProtKB-UniPathway"/>
</dbReference>
<evidence type="ECO:0000256" key="19">
    <source>
        <dbReference type="ARBA" id="ARBA00060592"/>
    </source>
</evidence>
<dbReference type="GO" id="GO:0030288">
    <property type="term" value="C:outer membrane-bounded periplasmic space"/>
    <property type="evidence" value="ECO:0007669"/>
    <property type="project" value="TreeGrafter"/>
</dbReference>
<keyword evidence="6" id="KW-0645">Protease</keyword>
<comment type="pathway">
    <text evidence="19">Glycan biosynthesis.</text>
</comment>
<organism evidence="24 25">
    <name type="scientific">Pandoraea iniqua</name>
    <dbReference type="NCBI Taxonomy" id="2508288"/>
    <lineage>
        <taxon>Bacteria</taxon>
        <taxon>Pseudomonadati</taxon>
        <taxon>Pseudomonadota</taxon>
        <taxon>Betaproteobacteria</taxon>
        <taxon>Burkholderiales</taxon>
        <taxon>Burkholderiaceae</taxon>
        <taxon>Pandoraea</taxon>
    </lineage>
</organism>
<keyword evidence="25" id="KW-1185">Reference proteome</keyword>
<dbReference type="RefSeq" id="WP_150685300.1">
    <property type="nucleotide sequence ID" value="NZ_CABPSI010000004.1"/>
</dbReference>
<evidence type="ECO:0000256" key="21">
    <source>
        <dbReference type="SAM" id="Phobius"/>
    </source>
</evidence>
<reference evidence="24 25" key="1">
    <citation type="submission" date="2019-08" db="EMBL/GenBank/DDBJ databases">
        <authorList>
            <person name="Peeters C."/>
        </authorList>
    </citation>
    <scope>NUCLEOTIDE SEQUENCE [LARGE SCALE GENOMIC DNA]</scope>
    <source>
        <strain evidence="24 25">LMG 31115</strain>
    </source>
</reference>
<comment type="subcellular location">
    <subcellularLocation>
        <location evidence="1">Membrane</location>
    </subcellularLocation>
</comment>
<evidence type="ECO:0000259" key="23">
    <source>
        <dbReference type="Pfam" id="PF00912"/>
    </source>
</evidence>
<dbReference type="GO" id="GO:0008955">
    <property type="term" value="F:peptidoglycan glycosyltransferase activity"/>
    <property type="evidence" value="ECO:0007669"/>
    <property type="project" value="UniProtKB-EC"/>
</dbReference>
<evidence type="ECO:0000256" key="9">
    <source>
        <dbReference type="ARBA" id="ARBA00022692"/>
    </source>
</evidence>
<evidence type="ECO:0000256" key="11">
    <source>
        <dbReference type="ARBA" id="ARBA00022960"/>
    </source>
</evidence>
<dbReference type="FunFam" id="1.10.3810.10:FF:000003">
    <property type="entry name" value="Penicillin-binding protein 1a"/>
    <property type="match status" value="1"/>
</dbReference>
<feature type="compositionally biased region" description="Low complexity" evidence="20">
    <location>
        <begin position="781"/>
        <end position="791"/>
    </location>
</feature>
<dbReference type="GO" id="GO:0006508">
    <property type="term" value="P:proteolysis"/>
    <property type="evidence" value="ECO:0007669"/>
    <property type="project" value="UniProtKB-KW"/>
</dbReference>
<evidence type="ECO:0000256" key="18">
    <source>
        <dbReference type="ARBA" id="ARBA00049902"/>
    </source>
</evidence>
<protein>
    <recommendedName>
        <fullName evidence="17">peptidoglycan glycosyltransferase</fullName>
        <ecNumber evidence="17">2.4.99.28</ecNumber>
    </recommendedName>
</protein>
<evidence type="ECO:0000313" key="24">
    <source>
        <dbReference type="EMBL" id="VVE32718.1"/>
    </source>
</evidence>
<dbReference type="EC" id="2.4.99.28" evidence="17"/>
<keyword evidence="15" id="KW-0511">Multifunctional enzyme</keyword>